<feature type="coiled-coil region" evidence="1">
    <location>
        <begin position="97"/>
        <end position="144"/>
    </location>
</feature>
<evidence type="ECO:0000256" key="1">
    <source>
        <dbReference type="SAM" id="Coils"/>
    </source>
</evidence>
<protein>
    <submittedName>
        <fullName evidence="2">HNH endonuclease signature motif containing protein</fullName>
    </submittedName>
</protein>
<sequence length="589" mass="69874">MSIKDKPEARYGLWQAYQRRCAVCLEELFNYSDLEIDHIISEKTFKDHQKTTDVIKKFNLPTTFDFNHLENLRPAHRKCNNEKRDTELPDEIVARLLRRAQKKLKDVRKHIRKFEEEAQYALSIEAIRKQLAEGKITAEEYTDRINNYVADFGVDEKSHTFDKKYLEYRNRTVMLEGILPALGESRGSCLFTFNSFYIRGTTINLGHKDILSELYPGNNTPIDFEMRRYVVAKLDENNYMVQLGNSRFNLSDEELGNLCAVIDKFIVEYIEAIRLTEEILDCREFIPNHYHPDEYHLIKVSMDVWRKILKFSREYDYGKGDSDWHIFDATGNNILKIYMKKANEDHNEGFKCIIHSFIEDHYSWTPSDKVWLLWNKSGLSKKYGPRDYWTVSNAYAWLTKKLLPRVMQEDNAAQTKGFFKKIQLNHIDVTDYYSDGEVRYFNLNYIINASQLITLVNELQLFYSKNEYVCMNKSELIKLYKGILKSINSCKKPQYHYICSKLGIDQTESKEDIRSFINHKIEHYTHLSGNSEGLVKIYSHQIDDLFRVLYANLQDMEFELDIREIKDYLVLMDWFIQDFNTTRLVECYK</sequence>
<dbReference type="GO" id="GO:0004519">
    <property type="term" value="F:endonuclease activity"/>
    <property type="evidence" value="ECO:0007669"/>
    <property type="project" value="UniProtKB-KW"/>
</dbReference>
<keyword evidence="2" id="KW-0540">Nuclease</keyword>
<dbReference type="RefSeq" id="WP_282912224.1">
    <property type="nucleotide sequence ID" value="NZ_JAGRPV010000001.1"/>
</dbReference>
<reference evidence="2" key="1">
    <citation type="submission" date="2023-04" db="EMBL/GenBank/DDBJ databases">
        <title>Comparative genomic analysis of Cohnella hashimotonis sp. nov., isolated from the International Space Station.</title>
        <authorList>
            <person name="Venkateswaran K."/>
            <person name="Simpson A."/>
        </authorList>
    </citation>
    <scope>NUCLEOTIDE SEQUENCE</scope>
    <source>
        <strain evidence="2">F6_2S_P_1</strain>
    </source>
</reference>
<dbReference type="InterPro" id="IPR003615">
    <property type="entry name" value="HNH_nuc"/>
</dbReference>
<dbReference type="Gene3D" id="1.10.30.50">
    <property type="match status" value="1"/>
</dbReference>
<dbReference type="EMBL" id="JAGRPV010000001">
    <property type="protein sequence ID" value="MDI4649608.1"/>
    <property type="molecule type" value="Genomic_DNA"/>
</dbReference>
<dbReference type="CDD" id="cd00085">
    <property type="entry name" value="HNHc"/>
    <property type="match status" value="1"/>
</dbReference>
<dbReference type="Proteomes" id="UP001161691">
    <property type="component" value="Unassembled WGS sequence"/>
</dbReference>
<keyword evidence="3" id="KW-1185">Reference proteome</keyword>
<keyword evidence="1" id="KW-0175">Coiled coil</keyword>
<keyword evidence="2" id="KW-0255">Endonuclease</keyword>
<accession>A0ABT6TS02</accession>
<evidence type="ECO:0000313" key="2">
    <source>
        <dbReference type="EMBL" id="MDI4649608.1"/>
    </source>
</evidence>
<organism evidence="2 3">
    <name type="scientific">Cohnella hashimotonis</name>
    <dbReference type="NCBI Taxonomy" id="2826895"/>
    <lineage>
        <taxon>Bacteria</taxon>
        <taxon>Bacillati</taxon>
        <taxon>Bacillota</taxon>
        <taxon>Bacilli</taxon>
        <taxon>Bacillales</taxon>
        <taxon>Paenibacillaceae</taxon>
        <taxon>Cohnella</taxon>
    </lineage>
</organism>
<name>A0ABT6TS02_9BACL</name>
<proteinExistence type="predicted"/>
<comment type="caution">
    <text evidence="2">The sequence shown here is derived from an EMBL/GenBank/DDBJ whole genome shotgun (WGS) entry which is preliminary data.</text>
</comment>
<gene>
    <name evidence="2" type="ORF">KB449_32060</name>
</gene>
<keyword evidence="2" id="KW-0378">Hydrolase</keyword>
<evidence type="ECO:0000313" key="3">
    <source>
        <dbReference type="Proteomes" id="UP001161691"/>
    </source>
</evidence>